<dbReference type="InParanoid" id="A0A2G4YTQ7"/>
<proteinExistence type="predicted"/>
<dbReference type="SUPFAM" id="SSF46785">
    <property type="entry name" value="Winged helix' DNA-binding domain"/>
    <property type="match status" value="1"/>
</dbReference>
<evidence type="ECO:0000256" key="1">
    <source>
        <dbReference type="ARBA" id="ARBA00023015"/>
    </source>
</evidence>
<dbReference type="GO" id="GO:0006950">
    <property type="term" value="P:response to stress"/>
    <property type="evidence" value="ECO:0007669"/>
    <property type="project" value="TreeGrafter"/>
</dbReference>
<dbReference type="PROSITE" id="PS50995">
    <property type="entry name" value="HTH_MARR_2"/>
    <property type="match status" value="1"/>
</dbReference>
<dbReference type="InterPro" id="IPR000835">
    <property type="entry name" value="HTH_MarR-typ"/>
</dbReference>
<dbReference type="GO" id="GO:0003700">
    <property type="term" value="F:DNA-binding transcription factor activity"/>
    <property type="evidence" value="ECO:0007669"/>
    <property type="project" value="InterPro"/>
</dbReference>
<dbReference type="FunCoup" id="A0A2G4YTQ7">
    <property type="interactions" value="167"/>
</dbReference>
<dbReference type="Gene3D" id="1.10.10.10">
    <property type="entry name" value="Winged helix-like DNA-binding domain superfamily/Winged helix DNA-binding domain"/>
    <property type="match status" value="1"/>
</dbReference>
<dbReference type="Pfam" id="PF01047">
    <property type="entry name" value="MarR"/>
    <property type="match status" value="1"/>
</dbReference>
<keyword evidence="1" id="KW-0805">Transcription regulation</keyword>
<evidence type="ECO:0000256" key="3">
    <source>
        <dbReference type="ARBA" id="ARBA00023163"/>
    </source>
</evidence>
<name>A0A2G4YTQ7_9PROT</name>
<dbReference type="GO" id="GO:0003677">
    <property type="term" value="F:DNA binding"/>
    <property type="evidence" value="ECO:0007669"/>
    <property type="project" value="UniProtKB-KW"/>
</dbReference>
<dbReference type="AlphaFoldDB" id="A0A2G4YTQ7"/>
<dbReference type="InterPro" id="IPR036390">
    <property type="entry name" value="WH_DNA-bd_sf"/>
</dbReference>
<keyword evidence="6" id="KW-1185">Reference proteome</keyword>
<sequence length="181" mass="20506">MGPHPAVSMAPIKIFALHRASATVRKPDDQPGKKPVTDKDNDPKFLDDFLSYLLARASHLVSEDFSATLKAAGFDRARWRILASLSDYDKVPIGKLANTVLMKQPTLTKALDRMEEEQLVERQHSRQDRRSVKVAITAKGREKVAELLHQAKEHEREILKDYSAEEEAILKRVLATLIERL</sequence>
<dbReference type="SMART" id="SM00347">
    <property type="entry name" value="HTH_MARR"/>
    <property type="match status" value="1"/>
</dbReference>
<dbReference type="OrthoDB" id="9792858at2"/>
<gene>
    <name evidence="5" type="ORF">CRD36_03280</name>
</gene>
<protein>
    <submittedName>
        <fullName evidence="5">MarR family transcriptional regulator</fullName>
    </submittedName>
</protein>
<evidence type="ECO:0000259" key="4">
    <source>
        <dbReference type="PROSITE" id="PS50995"/>
    </source>
</evidence>
<evidence type="ECO:0000256" key="2">
    <source>
        <dbReference type="ARBA" id="ARBA00023125"/>
    </source>
</evidence>
<evidence type="ECO:0000313" key="6">
    <source>
        <dbReference type="Proteomes" id="UP000229730"/>
    </source>
</evidence>
<comment type="caution">
    <text evidence="5">The sequence shown here is derived from an EMBL/GenBank/DDBJ whole genome shotgun (WGS) entry which is preliminary data.</text>
</comment>
<evidence type="ECO:0000313" key="5">
    <source>
        <dbReference type="EMBL" id="PHZ85719.1"/>
    </source>
</evidence>
<feature type="domain" description="HTH marR-type" evidence="4">
    <location>
        <begin position="47"/>
        <end position="179"/>
    </location>
</feature>
<dbReference type="Proteomes" id="UP000229730">
    <property type="component" value="Unassembled WGS sequence"/>
</dbReference>
<accession>A0A2G4YTQ7</accession>
<reference evidence="5 6" key="1">
    <citation type="submission" date="2017-10" db="EMBL/GenBank/DDBJ databases">
        <title>Frigbacter circumglobatus gen. nov. sp. nov., isolated from sediment cultured in situ.</title>
        <authorList>
            <person name="Zhao Z."/>
        </authorList>
    </citation>
    <scope>NUCLEOTIDE SEQUENCE [LARGE SCALE GENOMIC DNA]</scope>
    <source>
        <strain evidence="5 6">ZYL</strain>
    </source>
</reference>
<dbReference type="InterPro" id="IPR036388">
    <property type="entry name" value="WH-like_DNA-bd_sf"/>
</dbReference>
<dbReference type="EMBL" id="PDEM01000009">
    <property type="protein sequence ID" value="PHZ85719.1"/>
    <property type="molecule type" value="Genomic_DNA"/>
</dbReference>
<dbReference type="PRINTS" id="PR00598">
    <property type="entry name" value="HTHMARR"/>
</dbReference>
<dbReference type="PANTHER" id="PTHR33164">
    <property type="entry name" value="TRANSCRIPTIONAL REGULATOR, MARR FAMILY"/>
    <property type="match status" value="1"/>
</dbReference>
<dbReference type="InterPro" id="IPR039422">
    <property type="entry name" value="MarR/SlyA-like"/>
</dbReference>
<dbReference type="PANTHER" id="PTHR33164:SF64">
    <property type="entry name" value="TRANSCRIPTIONAL REGULATOR SLYA"/>
    <property type="match status" value="1"/>
</dbReference>
<organism evidence="5 6">
    <name type="scientific">Paremcibacter congregatus</name>
    <dbReference type="NCBI Taxonomy" id="2043170"/>
    <lineage>
        <taxon>Bacteria</taxon>
        <taxon>Pseudomonadati</taxon>
        <taxon>Pseudomonadota</taxon>
        <taxon>Alphaproteobacteria</taxon>
        <taxon>Emcibacterales</taxon>
        <taxon>Emcibacteraceae</taxon>
        <taxon>Paremcibacter</taxon>
    </lineage>
</organism>
<keyword evidence="3" id="KW-0804">Transcription</keyword>
<keyword evidence="2" id="KW-0238">DNA-binding</keyword>